<gene>
    <name evidence="1" type="ORF">SDC9_183364</name>
</gene>
<dbReference type="EMBL" id="VSSQ01089690">
    <property type="protein sequence ID" value="MPN35862.1"/>
    <property type="molecule type" value="Genomic_DNA"/>
</dbReference>
<dbReference type="AlphaFoldDB" id="A0A645HBX0"/>
<evidence type="ECO:0000313" key="1">
    <source>
        <dbReference type="EMBL" id="MPN35862.1"/>
    </source>
</evidence>
<proteinExistence type="predicted"/>
<reference evidence="1" key="1">
    <citation type="submission" date="2019-08" db="EMBL/GenBank/DDBJ databases">
        <authorList>
            <person name="Kucharzyk K."/>
            <person name="Murdoch R.W."/>
            <person name="Higgins S."/>
            <person name="Loffler F."/>
        </authorList>
    </citation>
    <scope>NUCLEOTIDE SEQUENCE</scope>
</reference>
<organism evidence="1">
    <name type="scientific">bioreactor metagenome</name>
    <dbReference type="NCBI Taxonomy" id="1076179"/>
    <lineage>
        <taxon>unclassified sequences</taxon>
        <taxon>metagenomes</taxon>
        <taxon>ecological metagenomes</taxon>
    </lineage>
</organism>
<sequence>MVIVHSIPVRRREPKVHPRSRAAPLNRAVRMHLLLFSLLCRTIRHSRNRPPSNPCHGRQSTRVQLGQGRQRAKIRASAIRRPGRVPSRSEHAGQRPMYGKCSPAWQEWPQPPPYVKSVREAAVHPAQQEWAHPVCARSPVDRRKVMALRHLRPREAALPNLLSSLPTRVA</sequence>
<name>A0A645HBX0_9ZZZZ</name>
<accession>A0A645HBX0</accession>
<protein>
    <submittedName>
        <fullName evidence="1">Uncharacterized protein</fullName>
    </submittedName>
</protein>
<comment type="caution">
    <text evidence="1">The sequence shown here is derived from an EMBL/GenBank/DDBJ whole genome shotgun (WGS) entry which is preliminary data.</text>
</comment>